<name>A0A3B3SYB5_9TELE</name>
<dbReference type="AlphaFoldDB" id="A0A3B3SYB5"/>
<dbReference type="Proteomes" id="UP000261540">
    <property type="component" value="Unplaced"/>
</dbReference>
<dbReference type="Ensembl" id="ENSPKIT00000016320.1">
    <property type="protein sequence ID" value="ENSPKIP00000035390.1"/>
    <property type="gene ID" value="ENSPKIG00000014314.1"/>
</dbReference>
<reference evidence="2" key="1">
    <citation type="submission" date="2025-08" db="UniProtKB">
        <authorList>
            <consortium name="Ensembl"/>
        </authorList>
    </citation>
    <scope>IDENTIFICATION</scope>
</reference>
<feature type="region of interest" description="Disordered" evidence="1">
    <location>
        <begin position="63"/>
        <end position="84"/>
    </location>
</feature>
<protein>
    <submittedName>
        <fullName evidence="2">Uncharacterized protein</fullName>
    </submittedName>
</protein>
<organism evidence="2 3">
    <name type="scientific">Paramormyrops kingsleyae</name>
    <dbReference type="NCBI Taxonomy" id="1676925"/>
    <lineage>
        <taxon>Eukaryota</taxon>
        <taxon>Metazoa</taxon>
        <taxon>Chordata</taxon>
        <taxon>Craniata</taxon>
        <taxon>Vertebrata</taxon>
        <taxon>Euteleostomi</taxon>
        <taxon>Actinopterygii</taxon>
        <taxon>Neopterygii</taxon>
        <taxon>Teleostei</taxon>
        <taxon>Osteoglossocephala</taxon>
        <taxon>Osteoglossomorpha</taxon>
        <taxon>Osteoglossiformes</taxon>
        <taxon>Mormyridae</taxon>
        <taxon>Paramormyrops</taxon>
    </lineage>
</organism>
<sequence>MLGGIGARTAALSSLLRHDASGHLHTAEVKGHAFSTNSYLTFDMVPRERKGEEVGALRVDFSDNEAQPHPHGEPLVLRGVHPAV</sequence>
<reference evidence="2" key="2">
    <citation type="submission" date="2025-09" db="UniProtKB">
        <authorList>
            <consortium name="Ensembl"/>
        </authorList>
    </citation>
    <scope>IDENTIFICATION</scope>
</reference>
<evidence type="ECO:0000313" key="2">
    <source>
        <dbReference type="Ensembl" id="ENSPKIP00000035390.1"/>
    </source>
</evidence>
<accession>A0A3B3SYB5</accession>
<evidence type="ECO:0000313" key="3">
    <source>
        <dbReference type="Proteomes" id="UP000261540"/>
    </source>
</evidence>
<evidence type="ECO:0000256" key="1">
    <source>
        <dbReference type="SAM" id="MobiDB-lite"/>
    </source>
</evidence>
<keyword evidence="3" id="KW-1185">Reference proteome</keyword>
<proteinExistence type="predicted"/>